<evidence type="ECO:0000313" key="1">
    <source>
        <dbReference type="EMBL" id="NUB18610.1"/>
    </source>
</evidence>
<sequence length="86" mass="9545">MMVVEQFQAAREQTIDWLITSGLSAFEGYAIGQVLNRAWIKYNSRLLLDLHDEGERSWLAAQAEWLAKLGSLGGPISLLAAVRAID</sequence>
<comment type="caution">
    <text evidence="1">The sequence shown here is derived from an EMBL/GenBank/DDBJ whole genome shotgun (WGS) entry which is preliminary data.</text>
</comment>
<gene>
    <name evidence="1" type="ORF">GBZ26_05160</name>
</gene>
<name>A0ABX2KR49_9PROT</name>
<keyword evidence="2" id="KW-1185">Reference proteome</keyword>
<evidence type="ECO:0000313" key="2">
    <source>
        <dbReference type="Proteomes" id="UP000639419"/>
    </source>
</evidence>
<organism evidence="1 2">
    <name type="scientific">Azospirillum formosense</name>
    <dbReference type="NCBI Taxonomy" id="861533"/>
    <lineage>
        <taxon>Bacteria</taxon>
        <taxon>Pseudomonadati</taxon>
        <taxon>Pseudomonadota</taxon>
        <taxon>Alphaproteobacteria</taxon>
        <taxon>Rhodospirillales</taxon>
        <taxon>Azospirillaceae</taxon>
        <taxon>Azospirillum</taxon>
    </lineage>
</organism>
<dbReference type="Proteomes" id="UP000639419">
    <property type="component" value="Unassembled WGS sequence"/>
</dbReference>
<proteinExistence type="predicted"/>
<dbReference type="RefSeq" id="WP_174437907.1">
    <property type="nucleotide sequence ID" value="NZ_BAABCC010000034.1"/>
</dbReference>
<dbReference type="EMBL" id="WHOR01000022">
    <property type="protein sequence ID" value="NUB18610.1"/>
    <property type="molecule type" value="Genomic_DNA"/>
</dbReference>
<reference evidence="1 2" key="1">
    <citation type="submission" date="2019-10" db="EMBL/GenBank/DDBJ databases">
        <title>Genome sequence of Azospirillum formosense CC-Nfb-7.</title>
        <authorList>
            <person name="Ambrosini A."/>
            <person name="Sant'Anna F.H."/>
            <person name="Cassan F.D."/>
            <person name="Souza E.M."/>
            <person name="Passaglia L.M.P."/>
        </authorList>
    </citation>
    <scope>NUCLEOTIDE SEQUENCE [LARGE SCALE GENOMIC DNA]</scope>
    <source>
        <strain evidence="1 2">CC-NFb-7</strain>
    </source>
</reference>
<protein>
    <submittedName>
        <fullName evidence="1">Uncharacterized protein</fullName>
    </submittedName>
</protein>
<accession>A0ABX2KR49</accession>